<reference evidence="2" key="1">
    <citation type="submission" date="2020-02" db="EMBL/GenBank/DDBJ databases">
        <authorList>
            <person name="Meier V. D."/>
        </authorList>
    </citation>
    <scope>NUCLEOTIDE SEQUENCE</scope>
    <source>
        <strain evidence="2">AVDCRST_MAG64</strain>
    </source>
</reference>
<protein>
    <submittedName>
        <fullName evidence="2">Uncharacterized protein</fullName>
    </submittedName>
</protein>
<organism evidence="2">
    <name type="scientific">uncultured Phycisphaerae bacterium</name>
    <dbReference type="NCBI Taxonomy" id="904963"/>
    <lineage>
        <taxon>Bacteria</taxon>
        <taxon>Pseudomonadati</taxon>
        <taxon>Planctomycetota</taxon>
        <taxon>Phycisphaerae</taxon>
        <taxon>environmental samples</taxon>
    </lineage>
</organism>
<feature type="non-terminal residue" evidence="2">
    <location>
        <position position="182"/>
    </location>
</feature>
<name>A0A6J4NQE3_9BACT</name>
<gene>
    <name evidence="2" type="ORF">AVDCRST_MAG64-1083</name>
</gene>
<evidence type="ECO:0000313" key="2">
    <source>
        <dbReference type="EMBL" id="CAA9388803.1"/>
    </source>
</evidence>
<proteinExistence type="predicted"/>
<evidence type="ECO:0000256" key="1">
    <source>
        <dbReference type="SAM" id="MobiDB-lite"/>
    </source>
</evidence>
<feature type="region of interest" description="Disordered" evidence="1">
    <location>
        <begin position="161"/>
        <end position="182"/>
    </location>
</feature>
<feature type="non-terminal residue" evidence="2">
    <location>
        <position position="1"/>
    </location>
</feature>
<accession>A0A6J4NQE3</accession>
<feature type="compositionally biased region" description="Basic and acidic residues" evidence="1">
    <location>
        <begin position="56"/>
        <end position="70"/>
    </location>
</feature>
<dbReference type="EMBL" id="CADCUQ010000251">
    <property type="protein sequence ID" value="CAA9388803.1"/>
    <property type="molecule type" value="Genomic_DNA"/>
</dbReference>
<feature type="region of interest" description="Disordered" evidence="1">
    <location>
        <begin position="56"/>
        <end position="78"/>
    </location>
</feature>
<sequence>LPPEQHRQGDLLGGRRQLQPVGDQLLADGRAAALGQRRQQVPLHLRPGLGVHVPGDARDGLGRVGDRDQPLGRLGPGGGSCLGVVQPGGQVLDGRRHRLAEQVGPAPLAGQGQQPVLAGRRQGGHDRLQLDRVGLGQLRGPLRALRPAAGQRVDHDDRHLRLGRPQGRQRPHDRLLRRPLGV</sequence>
<dbReference type="AlphaFoldDB" id="A0A6J4NQE3"/>